<accession>A0ABW4LKK0</accession>
<dbReference type="GO" id="GO:0006508">
    <property type="term" value="P:proteolysis"/>
    <property type="evidence" value="ECO:0007669"/>
    <property type="project" value="UniProtKB-KW"/>
</dbReference>
<dbReference type="InterPro" id="IPR009003">
    <property type="entry name" value="Peptidase_S1_PA"/>
</dbReference>
<dbReference type="Proteomes" id="UP001597347">
    <property type="component" value="Unassembled WGS sequence"/>
</dbReference>
<protein>
    <submittedName>
        <fullName evidence="4">S1C family serine protease</fullName>
        <ecNumber evidence="4">3.4.21.-</ecNumber>
    </submittedName>
</protein>
<dbReference type="EMBL" id="JBHUEA010000055">
    <property type="protein sequence ID" value="MFD1723102.1"/>
    <property type="molecule type" value="Genomic_DNA"/>
</dbReference>
<organism evidence="4 5">
    <name type="scientific">Amnibacterium endophyticum</name>
    <dbReference type="NCBI Taxonomy" id="2109337"/>
    <lineage>
        <taxon>Bacteria</taxon>
        <taxon>Bacillati</taxon>
        <taxon>Actinomycetota</taxon>
        <taxon>Actinomycetes</taxon>
        <taxon>Micrococcales</taxon>
        <taxon>Microbacteriaceae</taxon>
        <taxon>Amnibacterium</taxon>
    </lineage>
</organism>
<evidence type="ECO:0000256" key="3">
    <source>
        <dbReference type="ARBA" id="ARBA00022801"/>
    </source>
</evidence>
<proteinExistence type="inferred from homology"/>
<name>A0ABW4LKK0_9MICO</name>
<reference evidence="5" key="1">
    <citation type="journal article" date="2019" name="Int. J. Syst. Evol. Microbiol.">
        <title>The Global Catalogue of Microorganisms (GCM) 10K type strain sequencing project: providing services to taxonomists for standard genome sequencing and annotation.</title>
        <authorList>
            <consortium name="The Broad Institute Genomics Platform"/>
            <consortium name="The Broad Institute Genome Sequencing Center for Infectious Disease"/>
            <person name="Wu L."/>
            <person name="Ma J."/>
        </authorList>
    </citation>
    <scope>NUCLEOTIDE SEQUENCE [LARGE SCALE GENOMIC DNA]</scope>
    <source>
        <strain evidence="5">CGMCC 1.12471</strain>
    </source>
</reference>
<keyword evidence="3 4" id="KW-0378">Hydrolase</keyword>
<dbReference type="Pfam" id="PF13365">
    <property type="entry name" value="Trypsin_2"/>
    <property type="match status" value="1"/>
</dbReference>
<keyword evidence="2 4" id="KW-0645">Protease</keyword>
<dbReference type="InterPro" id="IPR043504">
    <property type="entry name" value="Peptidase_S1_PA_chymotrypsin"/>
</dbReference>
<evidence type="ECO:0000313" key="4">
    <source>
        <dbReference type="EMBL" id="MFD1723102.1"/>
    </source>
</evidence>
<evidence type="ECO:0000256" key="2">
    <source>
        <dbReference type="ARBA" id="ARBA00022670"/>
    </source>
</evidence>
<dbReference type="InterPro" id="IPR051201">
    <property type="entry name" value="Chloro_Bact_Ser_Proteases"/>
</dbReference>
<dbReference type="PRINTS" id="PR00834">
    <property type="entry name" value="PROTEASES2C"/>
</dbReference>
<dbReference type="PANTHER" id="PTHR43343:SF3">
    <property type="entry name" value="PROTEASE DO-LIKE 8, CHLOROPLASTIC"/>
    <property type="match status" value="1"/>
</dbReference>
<comment type="caution">
    <text evidence="4">The sequence shown here is derived from an EMBL/GenBank/DDBJ whole genome shotgun (WGS) entry which is preliminary data.</text>
</comment>
<gene>
    <name evidence="4" type="ORF">ACFSBI_16260</name>
</gene>
<dbReference type="EC" id="3.4.21.-" evidence="4"/>
<dbReference type="SUPFAM" id="SSF50494">
    <property type="entry name" value="Trypsin-like serine proteases"/>
    <property type="match status" value="1"/>
</dbReference>
<evidence type="ECO:0000256" key="1">
    <source>
        <dbReference type="ARBA" id="ARBA00010541"/>
    </source>
</evidence>
<feature type="non-terminal residue" evidence="4">
    <location>
        <position position="212"/>
    </location>
</feature>
<evidence type="ECO:0000313" key="5">
    <source>
        <dbReference type="Proteomes" id="UP001597347"/>
    </source>
</evidence>
<dbReference type="Gene3D" id="2.40.10.10">
    <property type="entry name" value="Trypsin-like serine proteases"/>
    <property type="match status" value="2"/>
</dbReference>
<sequence>MVTITARLADGSGESAGTGIVLTDSGRVLTNRHVVVGAAAVEAVDPSSGRAWPAEVVGTDSRRDVAVLRLTDAAGLEPAALAIEEPEVGDAVVAVGNANGAGRLTAAEGTVTGLDRRITTRPEGAAAGETLDGLIETDADVVPGDSGGPLRNDSGAVIGVDTAATSGGADITAYAIPIGTALAAVRRIVAGERAAGVVLGRPAFLGVRIDPA</sequence>
<dbReference type="RefSeq" id="WP_377936791.1">
    <property type="nucleotide sequence ID" value="NZ_JBHUEA010000055.1"/>
</dbReference>
<dbReference type="GO" id="GO:0008233">
    <property type="term" value="F:peptidase activity"/>
    <property type="evidence" value="ECO:0007669"/>
    <property type="project" value="UniProtKB-KW"/>
</dbReference>
<dbReference type="PANTHER" id="PTHR43343">
    <property type="entry name" value="PEPTIDASE S12"/>
    <property type="match status" value="1"/>
</dbReference>
<dbReference type="InterPro" id="IPR001940">
    <property type="entry name" value="Peptidase_S1C"/>
</dbReference>
<keyword evidence="5" id="KW-1185">Reference proteome</keyword>
<comment type="similarity">
    <text evidence="1">Belongs to the peptidase S1C family.</text>
</comment>